<reference evidence="1 2" key="1">
    <citation type="submission" date="2018-02" db="EMBL/GenBank/DDBJ databases">
        <title>Insights into the biology of acidophilic members of the Acidiferrobacteraceae family derived from comparative genomic analyses.</title>
        <authorList>
            <person name="Issotta F."/>
            <person name="Thyssen C."/>
            <person name="Mena C."/>
            <person name="Moya A."/>
            <person name="Bellenberg S."/>
            <person name="Sproer C."/>
            <person name="Covarrubias P.C."/>
            <person name="Sand W."/>
            <person name="Quatrini R."/>
            <person name="Vera M."/>
        </authorList>
    </citation>
    <scope>NUCLEOTIDE SEQUENCE [LARGE SCALE GENOMIC DNA]</scope>
    <source>
        <strain evidence="2">m-1</strain>
    </source>
</reference>
<evidence type="ECO:0000313" key="2">
    <source>
        <dbReference type="Proteomes" id="UP000253250"/>
    </source>
</evidence>
<sequence length="136" mass="15886">MQRCAGCRRLFRGRAQVRGQRYCAARACQRVRRKRWQRAKRRTDPDYRENQARAQEAWRIRHPDYWRVYRATHTHYTNANRAQQARRDAARHLAKRDVSTAFSPGVSGIYRLSAAGGGDLAKSDAWTVELTVLSRI</sequence>
<protein>
    <submittedName>
        <fullName evidence="1">Uncharacterized protein</fullName>
    </submittedName>
</protein>
<proteinExistence type="predicted"/>
<dbReference type="AlphaFoldDB" id="A0A368HN26"/>
<dbReference type="EMBL" id="PSYR01000001">
    <property type="protein sequence ID" value="RCN59567.1"/>
    <property type="molecule type" value="Genomic_DNA"/>
</dbReference>
<organism evidence="1 2">
    <name type="scientific">Acidiferrobacter thiooxydans</name>
    <dbReference type="NCBI Taxonomy" id="163359"/>
    <lineage>
        <taxon>Bacteria</taxon>
        <taxon>Pseudomonadati</taxon>
        <taxon>Pseudomonadota</taxon>
        <taxon>Gammaproteobacteria</taxon>
        <taxon>Acidiferrobacterales</taxon>
        <taxon>Acidiferrobacteraceae</taxon>
        <taxon>Acidiferrobacter</taxon>
    </lineage>
</organism>
<evidence type="ECO:0000313" key="1">
    <source>
        <dbReference type="EMBL" id="RCN59567.1"/>
    </source>
</evidence>
<accession>A0A368HN26</accession>
<gene>
    <name evidence="1" type="ORF">C4900_06560</name>
</gene>
<comment type="caution">
    <text evidence="1">The sequence shown here is derived from an EMBL/GenBank/DDBJ whole genome shotgun (WGS) entry which is preliminary data.</text>
</comment>
<name>A0A368HN26_9GAMM</name>
<dbReference type="OrthoDB" id="8563863at2"/>
<keyword evidence="2" id="KW-1185">Reference proteome</keyword>
<dbReference type="Proteomes" id="UP000253250">
    <property type="component" value="Unassembled WGS sequence"/>
</dbReference>